<evidence type="ECO:0000256" key="8">
    <source>
        <dbReference type="ARBA" id="ARBA00031423"/>
    </source>
</evidence>
<feature type="domain" description="MalQ N-terminal beta-sandwich" evidence="11">
    <location>
        <begin position="71"/>
        <end position="163"/>
    </location>
</feature>
<evidence type="ECO:0000256" key="7">
    <source>
        <dbReference type="ARBA" id="ARBA00023277"/>
    </source>
</evidence>
<dbReference type="EMBL" id="LSTQ01000024">
    <property type="protein sequence ID" value="OAH26172.1"/>
    <property type="molecule type" value="Genomic_DNA"/>
</dbReference>
<dbReference type="NCBIfam" id="TIGR00217">
    <property type="entry name" value="malQ"/>
    <property type="match status" value="1"/>
</dbReference>
<dbReference type="Proteomes" id="UP000076947">
    <property type="component" value="Unassembled WGS sequence"/>
</dbReference>
<keyword evidence="13" id="KW-1185">Reference proteome</keyword>
<keyword evidence="5 10" id="KW-0328">Glycosyltransferase</keyword>
<dbReference type="InterPro" id="IPR003385">
    <property type="entry name" value="Glyco_hydro_77"/>
</dbReference>
<dbReference type="PANTHER" id="PTHR32438:SF5">
    <property type="entry name" value="4-ALPHA-GLUCANOTRANSFERASE DPE1, CHLOROPLASTIC_AMYLOPLASTIC"/>
    <property type="match status" value="1"/>
</dbReference>
<dbReference type="OrthoDB" id="9811841at2"/>
<comment type="catalytic activity">
    <reaction evidence="1 10">
        <text>Transfers a segment of a (1-&gt;4)-alpha-D-glucan to a new position in an acceptor, which may be glucose or a (1-&gt;4)-alpha-D-glucan.</text>
        <dbReference type="EC" id="2.4.1.25"/>
    </reaction>
</comment>
<protein>
    <recommendedName>
        <fullName evidence="4 10">4-alpha-glucanotransferase</fullName>
        <ecNumber evidence="3 10">2.4.1.25</ecNumber>
    </recommendedName>
    <alternativeName>
        <fullName evidence="8 10">Amylomaltase</fullName>
    </alternativeName>
    <alternativeName>
        <fullName evidence="9 10">Disproportionating enzyme</fullName>
    </alternativeName>
</protein>
<evidence type="ECO:0000256" key="6">
    <source>
        <dbReference type="ARBA" id="ARBA00022679"/>
    </source>
</evidence>
<dbReference type="GO" id="GO:0005975">
    <property type="term" value="P:carbohydrate metabolic process"/>
    <property type="evidence" value="ECO:0007669"/>
    <property type="project" value="InterPro"/>
</dbReference>
<keyword evidence="6 10" id="KW-0808">Transferase</keyword>
<keyword evidence="7 10" id="KW-0119">Carbohydrate metabolism</keyword>
<dbReference type="Pfam" id="PF21226">
    <property type="entry name" value="MalQ_N"/>
    <property type="match status" value="1"/>
</dbReference>
<organism evidence="12 13">
    <name type="scientific">Corynebacterium stationis</name>
    <dbReference type="NCBI Taxonomy" id="1705"/>
    <lineage>
        <taxon>Bacteria</taxon>
        <taxon>Bacillati</taxon>
        <taxon>Actinomycetota</taxon>
        <taxon>Actinomycetes</taxon>
        <taxon>Mycobacteriales</taxon>
        <taxon>Corynebacteriaceae</taxon>
        <taxon>Corynebacterium</taxon>
    </lineage>
</organism>
<evidence type="ECO:0000256" key="5">
    <source>
        <dbReference type="ARBA" id="ARBA00022676"/>
    </source>
</evidence>
<dbReference type="PANTHER" id="PTHR32438">
    <property type="entry name" value="4-ALPHA-GLUCANOTRANSFERASE DPE1, CHLOROPLASTIC/AMYLOPLASTIC"/>
    <property type="match status" value="1"/>
</dbReference>
<dbReference type="Gene3D" id="3.20.20.80">
    <property type="entry name" value="Glycosidases"/>
    <property type="match status" value="1"/>
</dbReference>
<dbReference type="SUPFAM" id="SSF51445">
    <property type="entry name" value="(Trans)glycosidases"/>
    <property type="match status" value="1"/>
</dbReference>
<proteinExistence type="inferred from homology"/>
<comment type="caution">
    <text evidence="12">The sequence shown here is derived from an EMBL/GenBank/DDBJ whole genome shotgun (WGS) entry which is preliminary data.</text>
</comment>
<dbReference type="InterPro" id="IPR048458">
    <property type="entry name" value="MalQ_N"/>
</dbReference>
<dbReference type="InterPro" id="IPR017853">
    <property type="entry name" value="GH"/>
</dbReference>
<comment type="similarity">
    <text evidence="2 10">Belongs to the disproportionating enzyme family.</text>
</comment>
<evidence type="ECO:0000259" key="11">
    <source>
        <dbReference type="Pfam" id="PF21226"/>
    </source>
</evidence>
<gene>
    <name evidence="12" type="ORF">AYJ05_01680</name>
</gene>
<dbReference type="Pfam" id="PF02446">
    <property type="entry name" value="Glyco_hydro_77"/>
    <property type="match status" value="1"/>
</dbReference>
<evidence type="ECO:0000313" key="13">
    <source>
        <dbReference type="Proteomes" id="UP000076947"/>
    </source>
</evidence>
<evidence type="ECO:0000256" key="2">
    <source>
        <dbReference type="ARBA" id="ARBA00005684"/>
    </source>
</evidence>
<dbReference type="RefSeq" id="WP_066840532.1">
    <property type="nucleotide sequence ID" value="NZ_LSTQ01000024.1"/>
</dbReference>
<reference evidence="13" key="1">
    <citation type="submission" date="2016-02" db="EMBL/GenBank/DDBJ databases">
        <authorList>
            <person name="Kaur G."/>
            <person name="Nair G.R."/>
            <person name="Mayilraj S."/>
        </authorList>
    </citation>
    <scope>NUCLEOTIDE SEQUENCE [LARGE SCALE GENOMIC DNA]</scope>
    <source>
        <strain evidence="13">GA-15</strain>
    </source>
</reference>
<evidence type="ECO:0000256" key="1">
    <source>
        <dbReference type="ARBA" id="ARBA00000439"/>
    </source>
</evidence>
<sequence>MTYRQLLEELAANHGVTTGYHSQGGQWIDISDATLEYTLRALDVSLSADPTEQELTDRLYLDYLARSSRPLPAAVVAPAGAEKSFLVHVHAGASADVHIELEKGGRREVYQDPNDQPAVEVDGVLWGAATFHIPGDLPLGYHELVLRSDGFDHPITCALIIYPPRLTTADKYVESPAYGVMAQLYSVRSEESWGMGDFGDLAQLAEIAAQEAGAEFLLINPLHAAEPEPPVEDSPYLPTTRRFINPIYLRIEDIPELSLLDASQQDDIAELAAEFRERNHSADPIERNAIFEAKLAVLRELFALEHTPERTAEFLEFTRSEGKGLAQFALWCARQEAVSGRHAIDDEEEQDYAIAFYSWLQFLCDEQFRAAQQRALAAGMKIGIVTDLAVGVHPGGADAEVLAEFLAPQASVGAPPDEYNQQGQDWSQPPWHPVRLAESGYRPWRDMLEAVLRNAGGVRMDHVLGLFRLFWIPRMSPPTNGTYVAYDFEAMLGVLALEAERTGAVVIGEDLGTVEPWIQDTLRDKGFMGTSILWFERDEQGAPLPQDRYRPLALATVGTHDLPPTLAYLGGEHITLRERLGLFTRPVDEEIAEDLDFQAQVLHLMSESGLLPERDFAHLSRQERGNPTQLMGALHAFIAGTPAALTCTNLVDMVGDIRAQNQPGTTNDLYPNWCIPLCDSSGQPVLIEQLADNPLFRTIAATSKRTV</sequence>
<dbReference type="AlphaFoldDB" id="A0A177IBI8"/>
<evidence type="ECO:0000313" key="12">
    <source>
        <dbReference type="EMBL" id="OAH26172.1"/>
    </source>
</evidence>
<dbReference type="STRING" id="1705.CA21670_03190"/>
<name>A0A177IBI8_9CORY</name>
<evidence type="ECO:0000256" key="10">
    <source>
        <dbReference type="RuleBase" id="RU361207"/>
    </source>
</evidence>
<evidence type="ECO:0000256" key="4">
    <source>
        <dbReference type="ARBA" id="ARBA00020295"/>
    </source>
</evidence>
<evidence type="ECO:0000256" key="3">
    <source>
        <dbReference type="ARBA" id="ARBA00012560"/>
    </source>
</evidence>
<evidence type="ECO:0000256" key="9">
    <source>
        <dbReference type="ARBA" id="ARBA00031501"/>
    </source>
</evidence>
<accession>A0A177IBI8</accession>
<dbReference type="GO" id="GO:0004134">
    <property type="term" value="F:4-alpha-glucanotransferase activity"/>
    <property type="evidence" value="ECO:0007669"/>
    <property type="project" value="UniProtKB-EC"/>
</dbReference>
<dbReference type="EC" id="2.4.1.25" evidence="3 10"/>